<accession>A0ABV4AGC4</accession>
<dbReference type="Proteomes" id="UP001562065">
    <property type="component" value="Unassembled WGS sequence"/>
</dbReference>
<name>A0ABV4AGC4_9GAMM</name>
<dbReference type="Gene3D" id="3.40.50.1980">
    <property type="entry name" value="Nitrogenase molybdenum iron protein domain"/>
    <property type="match status" value="2"/>
</dbReference>
<dbReference type="Pfam" id="PF01497">
    <property type="entry name" value="Peripla_BP_2"/>
    <property type="match status" value="1"/>
</dbReference>
<dbReference type="InterPro" id="IPR006311">
    <property type="entry name" value="TAT_signal"/>
</dbReference>
<dbReference type="EMBL" id="JBGCUO010000001">
    <property type="protein sequence ID" value="MEY1661705.1"/>
    <property type="molecule type" value="Genomic_DNA"/>
</dbReference>
<evidence type="ECO:0000256" key="1">
    <source>
        <dbReference type="SAM" id="SignalP"/>
    </source>
</evidence>
<sequence>MSEAIGRLRAVGRRALLGAGLALALSAGVAQSAPERVVVAGGEITEIVYALGAEQRLVGVDATSNYPPAAAALPQIGYVRALPVEGVISLRPDLLLLTEEAGPPQAVAQLSALLRMETIDARWSREGLLARVASVGKVLDIEPRAAALTASLTQRFAAVDQRLPLATPPRTLFLLTDGRRGTQIGGRGTQAQALLDDLGLSNVTEGAGFKPMSPEALIALDPELIVVAETVPGSFRRSDWPLLEQTRAAKSGRVLVADAMLLLGFGPRMPEALHQVLDAAQGQGAAAQ</sequence>
<keyword evidence="4" id="KW-1185">Reference proteome</keyword>
<feature type="chain" id="PRO_5045532858" evidence="1">
    <location>
        <begin position="33"/>
        <end position="288"/>
    </location>
</feature>
<dbReference type="PANTHER" id="PTHR30535:SF4">
    <property type="entry name" value="HEMIN-BINDING PERIPLASMIC PROTEIN HMUT"/>
    <property type="match status" value="1"/>
</dbReference>
<evidence type="ECO:0000313" key="3">
    <source>
        <dbReference type="EMBL" id="MEY1661705.1"/>
    </source>
</evidence>
<evidence type="ECO:0000313" key="4">
    <source>
        <dbReference type="Proteomes" id="UP001562065"/>
    </source>
</evidence>
<dbReference type="PROSITE" id="PS50983">
    <property type="entry name" value="FE_B12_PBP"/>
    <property type="match status" value="1"/>
</dbReference>
<dbReference type="RefSeq" id="WP_369454955.1">
    <property type="nucleotide sequence ID" value="NZ_JBGCUO010000001.1"/>
</dbReference>
<evidence type="ECO:0000259" key="2">
    <source>
        <dbReference type="PROSITE" id="PS50983"/>
    </source>
</evidence>
<reference evidence="3 4" key="1">
    <citation type="submission" date="2024-07" db="EMBL/GenBank/DDBJ databases">
        <authorList>
            <person name="Ren Q."/>
        </authorList>
    </citation>
    <scope>NUCLEOTIDE SEQUENCE [LARGE SCALE GENOMIC DNA]</scope>
    <source>
        <strain evidence="3 4">REN37</strain>
    </source>
</reference>
<dbReference type="PROSITE" id="PS51318">
    <property type="entry name" value="TAT"/>
    <property type="match status" value="1"/>
</dbReference>
<dbReference type="InterPro" id="IPR002491">
    <property type="entry name" value="ABC_transptr_periplasmic_BD"/>
</dbReference>
<dbReference type="PANTHER" id="PTHR30535">
    <property type="entry name" value="VITAMIN B12-BINDING PROTEIN"/>
    <property type="match status" value="1"/>
</dbReference>
<dbReference type="SUPFAM" id="SSF53807">
    <property type="entry name" value="Helical backbone' metal receptor"/>
    <property type="match status" value="1"/>
</dbReference>
<gene>
    <name evidence="3" type="ORF">AB5I84_06020</name>
</gene>
<keyword evidence="1" id="KW-0732">Signal</keyword>
<feature type="domain" description="Fe/B12 periplasmic-binding" evidence="2">
    <location>
        <begin position="36"/>
        <end position="288"/>
    </location>
</feature>
<comment type="caution">
    <text evidence="3">The sequence shown here is derived from an EMBL/GenBank/DDBJ whole genome shotgun (WGS) entry which is preliminary data.</text>
</comment>
<dbReference type="InterPro" id="IPR050902">
    <property type="entry name" value="ABC_Transporter_SBP"/>
</dbReference>
<organism evidence="3 4">
    <name type="scientific">Isoalcanivorax beigongshangi</name>
    <dbReference type="NCBI Taxonomy" id="3238810"/>
    <lineage>
        <taxon>Bacteria</taxon>
        <taxon>Pseudomonadati</taxon>
        <taxon>Pseudomonadota</taxon>
        <taxon>Gammaproteobacteria</taxon>
        <taxon>Oceanospirillales</taxon>
        <taxon>Alcanivoracaceae</taxon>
        <taxon>Isoalcanivorax</taxon>
    </lineage>
</organism>
<protein>
    <submittedName>
        <fullName evidence="3">Hemin ABC transporter substrate-binding protein</fullName>
    </submittedName>
</protein>
<feature type="signal peptide" evidence="1">
    <location>
        <begin position="1"/>
        <end position="32"/>
    </location>
</feature>
<proteinExistence type="predicted"/>